<dbReference type="AlphaFoldDB" id="A0A803MAU0"/>
<evidence type="ECO:0000313" key="2">
    <source>
        <dbReference type="EnsemblPlants" id="AUR62026207-RA:cds"/>
    </source>
</evidence>
<keyword evidence="3" id="KW-1185">Reference proteome</keyword>
<dbReference type="Proteomes" id="UP000596660">
    <property type="component" value="Unplaced"/>
</dbReference>
<feature type="domain" description="RNase H type-1" evidence="1">
    <location>
        <begin position="7"/>
        <end position="72"/>
    </location>
</feature>
<dbReference type="EnsemblPlants" id="AUR62026207-RA">
    <property type="protein sequence ID" value="AUR62026207-RA:cds"/>
    <property type="gene ID" value="AUR62026207"/>
</dbReference>
<dbReference type="GO" id="GO:0003676">
    <property type="term" value="F:nucleic acid binding"/>
    <property type="evidence" value="ECO:0007669"/>
    <property type="project" value="InterPro"/>
</dbReference>
<dbReference type="GO" id="GO:0004523">
    <property type="term" value="F:RNA-DNA hybrid ribonuclease activity"/>
    <property type="evidence" value="ECO:0007669"/>
    <property type="project" value="InterPro"/>
</dbReference>
<dbReference type="Gramene" id="AUR62026207-RA">
    <property type="protein sequence ID" value="AUR62026207-RA:cds"/>
    <property type="gene ID" value="AUR62026207"/>
</dbReference>
<dbReference type="InterPro" id="IPR012337">
    <property type="entry name" value="RNaseH-like_sf"/>
</dbReference>
<sequence>MNGKKVGLGVVMRYSNGKVLNIAVRRRIGGWEPSVAEAVALCYGVEMSWSFGYSRVWMENDALIIVEKIKGKMSGLA</sequence>
<accession>A0A803MAU0</accession>
<dbReference type="SUPFAM" id="SSF53098">
    <property type="entry name" value="Ribonuclease H-like"/>
    <property type="match status" value="1"/>
</dbReference>
<proteinExistence type="predicted"/>
<dbReference type="PANTHER" id="PTHR47723:SF21">
    <property type="entry name" value="POLYNUCLEOTIDYL TRANSFERASE, RIBONUCLEASE H-LIKE SUPERFAMILY PROTEIN"/>
    <property type="match status" value="1"/>
</dbReference>
<protein>
    <recommendedName>
        <fullName evidence="1">RNase H type-1 domain-containing protein</fullName>
    </recommendedName>
</protein>
<dbReference type="Gene3D" id="3.30.420.10">
    <property type="entry name" value="Ribonuclease H-like superfamily/Ribonuclease H"/>
    <property type="match status" value="1"/>
</dbReference>
<name>A0A803MAU0_CHEQI</name>
<organism evidence="2 3">
    <name type="scientific">Chenopodium quinoa</name>
    <name type="common">Quinoa</name>
    <dbReference type="NCBI Taxonomy" id="63459"/>
    <lineage>
        <taxon>Eukaryota</taxon>
        <taxon>Viridiplantae</taxon>
        <taxon>Streptophyta</taxon>
        <taxon>Embryophyta</taxon>
        <taxon>Tracheophyta</taxon>
        <taxon>Spermatophyta</taxon>
        <taxon>Magnoliopsida</taxon>
        <taxon>eudicotyledons</taxon>
        <taxon>Gunneridae</taxon>
        <taxon>Pentapetalae</taxon>
        <taxon>Caryophyllales</taxon>
        <taxon>Chenopodiaceae</taxon>
        <taxon>Chenopodioideae</taxon>
        <taxon>Atripliceae</taxon>
        <taxon>Chenopodium</taxon>
    </lineage>
</organism>
<dbReference type="InterPro" id="IPR036397">
    <property type="entry name" value="RNaseH_sf"/>
</dbReference>
<evidence type="ECO:0000259" key="1">
    <source>
        <dbReference type="Pfam" id="PF13456"/>
    </source>
</evidence>
<reference evidence="2" key="1">
    <citation type="journal article" date="2017" name="Nature">
        <title>The genome of Chenopodium quinoa.</title>
        <authorList>
            <person name="Jarvis D.E."/>
            <person name="Ho Y.S."/>
            <person name="Lightfoot D.J."/>
            <person name="Schmoeckel S.M."/>
            <person name="Li B."/>
            <person name="Borm T.J.A."/>
            <person name="Ohyanagi H."/>
            <person name="Mineta K."/>
            <person name="Michell C.T."/>
            <person name="Saber N."/>
            <person name="Kharbatia N.M."/>
            <person name="Rupper R.R."/>
            <person name="Sharp A.R."/>
            <person name="Dally N."/>
            <person name="Boughton B.A."/>
            <person name="Woo Y.H."/>
            <person name="Gao G."/>
            <person name="Schijlen E.G.W.M."/>
            <person name="Guo X."/>
            <person name="Momin A.A."/>
            <person name="Negrao S."/>
            <person name="Al-Babili S."/>
            <person name="Gehring C."/>
            <person name="Roessner U."/>
            <person name="Jung C."/>
            <person name="Murphy K."/>
            <person name="Arold S.T."/>
            <person name="Gojobori T."/>
            <person name="van der Linden C.G."/>
            <person name="van Loo E.N."/>
            <person name="Jellen E.N."/>
            <person name="Maughan P.J."/>
            <person name="Tester M."/>
        </authorList>
    </citation>
    <scope>NUCLEOTIDE SEQUENCE [LARGE SCALE GENOMIC DNA]</scope>
    <source>
        <strain evidence="2">cv. PI 614886</strain>
    </source>
</reference>
<reference evidence="2" key="2">
    <citation type="submission" date="2021-03" db="UniProtKB">
        <authorList>
            <consortium name="EnsemblPlants"/>
        </authorList>
    </citation>
    <scope>IDENTIFICATION</scope>
</reference>
<dbReference type="InterPro" id="IPR053151">
    <property type="entry name" value="RNase_H-like"/>
</dbReference>
<dbReference type="InterPro" id="IPR002156">
    <property type="entry name" value="RNaseH_domain"/>
</dbReference>
<evidence type="ECO:0000313" key="3">
    <source>
        <dbReference type="Proteomes" id="UP000596660"/>
    </source>
</evidence>
<dbReference type="PANTHER" id="PTHR47723">
    <property type="entry name" value="OS05G0353850 PROTEIN"/>
    <property type="match status" value="1"/>
</dbReference>
<dbReference type="Pfam" id="PF13456">
    <property type="entry name" value="RVT_3"/>
    <property type="match status" value="1"/>
</dbReference>